<feature type="region of interest" description="Disordered" evidence="1">
    <location>
        <begin position="257"/>
        <end position="318"/>
    </location>
</feature>
<comment type="caution">
    <text evidence="3">The sequence shown here is derived from an EMBL/GenBank/DDBJ whole genome shotgun (WGS) entry which is preliminary data.</text>
</comment>
<feature type="domain" description="CBM20" evidence="2">
    <location>
        <begin position="30"/>
        <end position="132"/>
    </location>
</feature>
<dbReference type="Proteomes" id="UP001370490">
    <property type="component" value="Unassembled WGS sequence"/>
</dbReference>
<dbReference type="PROSITE" id="PS51166">
    <property type="entry name" value="CBM20"/>
    <property type="match status" value="1"/>
</dbReference>
<gene>
    <name evidence="3" type="ORF">RJ641_028478</name>
</gene>
<evidence type="ECO:0000313" key="3">
    <source>
        <dbReference type="EMBL" id="KAK6943101.1"/>
    </source>
</evidence>
<dbReference type="SMART" id="SM01065">
    <property type="entry name" value="CBM_2"/>
    <property type="match status" value="1"/>
</dbReference>
<sequence>MESLANSSSKIFTERPKDRGWSWRMKKRLPEKNHTAHVKFQLRKECMFGEQFLIVGDDPMLGLWDPESAIPLEWSDGHLWTLEMDIPMEKSIQYKFILKGITGKILWQPGPDRILQTWETNNTISVTEDWEDAGLQKIVEEEPILKHSEKSSITQQSTSIVAENIIRVEEPKPLKERNAETMPIVPNNITQTEESNSKTLYSKPLSDTKKEADSNKDVTTRGNIVESNGRAATLNGPSSAKVNDNVITYEGAPVLVPGLTPLTTGPVEASTDKDDKTPTTADASVEKDEAKDQNEPQLNQNQNVKKQEPDGHPRVEAPKVVINGEYQKNVSKIEQMVYTVMEQDLPNSEIETGNVLQNYIQWGQKALQKLLRVSAFSIVKLTPCSSLASWVDQNKTRENDDSLH</sequence>
<evidence type="ECO:0000313" key="4">
    <source>
        <dbReference type="Proteomes" id="UP001370490"/>
    </source>
</evidence>
<dbReference type="EMBL" id="JBAMMX010000004">
    <property type="protein sequence ID" value="KAK6943101.1"/>
    <property type="molecule type" value="Genomic_DNA"/>
</dbReference>
<accession>A0AAN8W784</accession>
<name>A0AAN8W784_9MAGN</name>
<proteinExistence type="predicted"/>
<feature type="compositionally biased region" description="Polar residues" evidence="1">
    <location>
        <begin position="190"/>
        <end position="200"/>
    </location>
</feature>
<evidence type="ECO:0000256" key="1">
    <source>
        <dbReference type="SAM" id="MobiDB-lite"/>
    </source>
</evidence>
<keyword evidence="4" id="KW-1185">Reference proteome</keyword>
<feature type="compositionally biased region" description="Polar residues" evidence="1">
    <location>
        <begin position="295"/>
        <end position="304"/>
    </location>
</feature>
<protein>
    <submittedName>
        <fullName evidence="3">Carbohydrate binding module family 20</fullName>
    </submittedName>
</protein>
<dbReference type="SUPFAM" id="SSF49452">
    <property type="entry name" value="Starch-binding domain-like"/>
    <property type="match status" value="1"/>
</dbReference>
<dbReference type="PANTHER" id="PTHR15048:SF0">
    <property type="entry name" value="STARCH-BINDING DOMAIN-CONTAINING PROTEIN 1"/>
    <property type="match status" value="1"/>
</dbReference>
<dbReference type="InterPro" id="IPR002044">
    <property type="entry name" value="CBM20"/>
</dbReference>
<feature type="compositionally biased region" description="Basic and acidic residues" evidence="1">
    <location>
        <begin position="305"/>
        <end position="317"/>
    </location>
</feature>
<dbReference type="GO" id="GO:0016020">
    <property type="term" value="C:membrane"/>
    <property type="evidence" value="ECO:0007669"/>
    <property type="project" value="TreeGrafter"/>
</dbReference>
<dbReference type="CDD" id="cd05467">
    <property type="entry name" value="CBM20"/>
    <property type="match status" value="1"/>
</dbReference>
<feature type="non-terminal residue" evidence="3">
    <location>
        <position position="404"/>
    </location>
</feature>
<dbReference type="Gene3D" id="2.60.40.10">
    <property type="entry name" value="Immunoglobulins"/>
    <property type="match status" value="1"/>
</dbReference>
<feature type="compositionally biased region" description="Basic and acidic residues" evidence="1">
    <location>
        <begin position="284"/>
        <end position="294"/>
    </location>
</feature>
<dbReference type="Pfam" id="PF00686">
    <property type="entry name" value="CBM_20"/>
    <property type="match status" value="1"/>
</dbReference>
<dbReference type="FunFam" id="2.60.40.10:FF:000552">
    <property type="entry name" value="Related to glucoamylase"/>
    <property type="match status" value="1"/>
</dbReference>
<reference evidence="3 4" key="1">
    <citation type="submission" date="2023-12" db="EMBL/GenBank/DDBJ databases">
        <title>A high-quality genome assembly for Dillenia turbinata (Dilleniales).</title>
        <authorList>
            <person name="Chanderbali A."/>
        </authorList>
    </citation>
    <scope>NUCLEOTIDE SEQUENCE [LARGE SCALE GENOMIC DNA]</scope>
    <source>
        <strain evidence="3">LSX21</strain>
        <tissue evidence="3">Leaf</tissue>
    </source>
</reference>
<dbReference type="InterPro" id="IPR013783">
    <property type="entry name" value="Ig-like_fold"/>
</dbReference>
<evidence type="ECO:0000259" key="2">
    <source>
        <dbReference type="PROSITE" id="PS51166"/>
    </source>
</evidence>
<feature type="region of interest" description="Disordered" evidence="1">
    <location>
        <begin position="190"/>
        <end position="240"/>
    </location>
</feature>
<dbReference type="PANTHER" id="PTHR15048">
    <property type="entry name" value="STARCH-BINDING DOMAIN-CONTAINING PROTEIN 1"/>
    <property type="match status" value="1"/>
</dbReference>
<organism evidence="3 4">
    <name type="scientific">Dillenia turbinata</name>
    <dbReference type="NCBI Taxonomy" id="194707"/>
    <lineage>
        <taxon>Eukaryota</taxon>
        <taxon>Viridiplantae</taxon>
        <taxon>Streptophyta</taxon>
        <taxon>Embryophyta</taxon>
        <taxon>Tracheophyta</taxon>
        <taxon>Spermatophyta</taxon>
        <taxon>Magnoliopsida</taxon>
        <taxon>eudicotyledons</taxon>
        <taxon>Gunneridae</taxon>
        <taxon>Pentapetalae</taxon>
        <taxon>Dilleniales</taxon>
        <taxon>Dilleniaceae</taxon>
        <taxon>Dillenia</taxon>
    </lineage>
</organism>
<dbReference type="AlphaFoldDB" id="A0AAN8W784"/>
<feature type="compositionally biased region" description="Basic and acidic residues" evidence="1">
    <location>
        <begin position="206"/>
        <end position="219"/>
    </location>
</feature>
<dbReference type="InterPro" id="IPR013784">
    <property type="entry name" value="Carb-bd-like_fold"/>
</dbReference>
<dbReference type="GO" id="GO:2001070">
    <property type="term" value="F:starch binding"/>
    <property type="evidence" value="ECO:0007669"/>
    <property type="project" value="InterPro"/>
</dbReference>